<dbReference type="EMBL" id="CM035419">
    <property type="protein sequence ID" value="KAH7414969.1"/>
    <property type="molecule type" value="Genomic_DNA"/>
</dbReference>
<name>A0A8T2T7M6_CERRI</name>
<dbReference type="Proteomes" id="UP000825935">
    <property type="component" value="Chromosome 14"/>
</dbReference>
<sequence length="96" mass="11185">MYIFVRLAYLLPSRREKGGPLRQDGSICFSVNQTKETEDRLHELEVLNKVLEEGIEAYDKLTKDVLGDKRGEAGDHMCSWRMKNQCQRAVERRKTV</sequence>
<accession>A0A8T2T7M6</accession>
<evidence type="ECO:0000313" key="2">
    <source>
        <dbReference type="Proteomes" id="UP000825935"/>
    </source>
</evidence>
<evidence type="ECO:0000313" key="1">
    <source>
        <dbReference type="EMBL" id="KAH7414969.1"/>
    </source>
</evidence>
<keyword evidence="2" id="KW-1185">Reference proteome</keyword>
<dbReference type="OrthoDB" id="513821at2759"/>
<reference evidence="1" key="1">
    <citation type="submission" date="2021-08" db="EMBL/GenBank/DDBJ databases">
        <title>WGS assembly of Ceratopteris richardii.</title>
        <authorList>
            <person name="Marchant D.B."/>
            <person name="Chen G."/>
            <person name="Jenkins J."/>
            <person name="Shu S."/>
            <person name="Leebens-Mack J."/>
            <person name="Grimwood J."/>
            <person name="Schmutz J."/>
            <person name="Soltis P."/>
            <person name="Soltis D."/>
            <person name="Chen Z.-H."/>
        </authorList>
    </citation>
    <scope>NUCLEOTIDE SEQUENCE</scope>
    <source>
        <strain evidence="1">Whitten #5841</strain>
        <tissue evidence="1">Leaf</tissue>
    </source>
</reference>
<dbReference type="AlphaFoldDB" id="A0A8T2T7M6"/>
<dbReference type="PANTHER" id="PTHR36333">
    <property type="entry name" value="DIMETHYLALLYL, ADENOSINE TRNA METHYLTHIOTRANSFERASE"/>
    <property type="match status" value="1"/>
</dbReference>
<gene>
    <name evidence="1" type="ORF">KP509_14G021200</name>
</gene>
<dbReference type="PANTHER" id="PTHR36333:SF1">
    <property type="entry name" value="DIMETHYLALLYL, ADENOSINE TRNA METHYLTHIOTRANSFERASE"/>
    <property type="match status" value="1"/>
</dbReference>
<proteinExistence type="predicted"/>
<organism evidence="1 2">
    <name type="scientific">Ceratopteris richardii</name>
    <name type="common">Triangle waterfern</name>
    <dbReference type="NCBI Taxonomy" id="49495"/>
    <lineage>
        <taxon>Eukaryota</taxon>
        <taxon>Viridiplantae</taxon>
        <taxon>Streptophyta</taxon>
        <taxon>Embryophyta</taxon>
        <taxon>Tracheophyta</taxon>
        <taxon>Polypodiopsida</taxon>
        <taxon>Polypodiidae</taxon>
        <taxon>Polypodiales</taxon>
        <taxon>Pteridineae</taxon>
        <taxon>Pteridaceae</taxon>
        <taxon>Parkerioideae</taxon>
        <taxon>Ceratopteris</taxon>
    </lineage>
</organism>
<comment type="caution">
    <text evidence="1">The sequence shown here is derived from an EMBL/GenBank/DDBJ whole genome shotgun (WGS) entry which is preliminary data.</text>
</comment>
<protein>
    <submittedName>
        <fullName evidence="1">Uncharacterized protein</fullName>
    </submittedName>
</protein>